<dbReference type="Gene3D" id="3.30.70.1450">
    <property type="entry name" value="Regulator of K+ conductance, C-terminal domain"/>
    <property type="match status" value="1"/>
</dbReference>
<feature type="transmembrane region" description="Helical" evidence="7">
    <location>
        <begin position="375"/>
        <end position="397"/>
    </location>
</feature>
<dbReference type="Pfam" id="PF03600">
    <property type="entry name" value="CitMHS"/>
    <property type="match status" value="1"/>
</dbReference>
<gene>
    <name evidence="9" type="ORF">GY24_04995</name>
</gene>
<keyword evidence="2" id="KW-0813">Transport</keyword>
<comment type="subcellular location">
    <subcellularLocation>
        <location evidence="1">Membrane</location>
        <topology evidence="1">Multi-pass membrane protein</topology>
    </subcellularLocation>
</comment>
<evidence type="ECO:0000256" key="1">
    <source>
        <dbReference type="ARBA" id="ARBA00004141"/>
    </source>
</evidence>
<dbReference type="InterPro" id="IPR004680">
    <property type="entry name" value="Cit_transptr-like_dom"/>
</dbReference>
<dbReference type="Proteomes" id="UP000237755">
    <property type="component" value="Unassembled WGS sequence"/>
</dbReference>
<feature type="transmembrane region" description="Helical" evidence="7">
    <location>
        <begin position="498"/>
        <end position="518"/>
    </location>
</feature>
<feature type="transmembrane region" description="Helical" evidence="7">
    <location>
        <begin position="417"/>
        <end position="443"/>
    </location>
</feature>
<feature type="transmembrane region" description="Helical" evidence="7">
    <location>
        <begin position="172"/>
        <end position="195"/>
    </location>
</feature>
<dbReference type="InterPro" id="IPR036721">
    <property type="entry name" value="RCK_C_sf"/>
</dbReference>
<dbReference type="PANTHER" id="PTHR43652:SF1">
    <property type="entry name" value="RESPONSE REGULATOR"/>
    <property type="match status" value="1"/>
</dbReference>
<dbReference type="EMBL" id="MPZN01000010">
    <property type="protein sequence ID" value="PPL19673.1"/>
    <property type="molecule type" value="Genomic_DNA"/>
</dbReference>
<feature type="transmembrane region" description="Helical" evidence="7">
    <location>
        <begin position="93"/>
        <end position="126"/>
    </location>
</feature>
<organism evidence="9 10">
    <name type="scientific">Microterricola pindariensis</name>
    <dbReference type="NCBI Taxonomy" id="478010"/>
    <lineage>
        <taxon>Bacteria</taxon>
        <taxon>Bacillati</taxon>
        <taxon>Actinomycetota</taxon>
        <taxon>Actinomycetes</taxon>
        <taxon>Micrococcales</taxon>
        <taxon>Microbacteriaceae</taxon>
        <taxon>Microterricola</taxon>
    </lineage>
</organism>
<dbReference type="RefSeq" id="WP_104474641.1">
    <property type="nucleotide sequence ID" value="NZ_MPZN01000010.1"/>
</dbReference>
<sequence>MDPIAITLAILLVAVIAFMSNRIPVGLVALAVAISLWATGILTLGEALAGFADPTVLFIASLFVVSEALDATGVTTWAGQKVIGAAGTSTRKLLVYIMLLVAVLTALISVNGAVAALLPVVVVVAVRAGLAPSRLLLPLAFAAHAGSLLALTGTPVNIIVSEAAVEAGDRAFGFFEFGLVGVPLVVGTLLITMLLGRRLVPVRAASVMPRDLSDHARVLRAQYELATPPNELIDAEGGIAEVVIPPRSSLIGLTVFPGMCTPSGSLVILAVQRGGEHLEGPDATLAAGDTLLLEGSWDALDEHTADPDVLVVDPPDVLRRTVPLGPRAGWAIGILAVMIAVLATGLVPAVIAGLVAAMAMVLTRAVSVTQAYRSISWTTVVLVAGMIPLSTAFMQTGAADLIADGLLGMVGDAGPQVALFALCLITVVLGQLISNTATVLIVIPVALSVAATKDVSVLPFLMALTVAGAASFLTPIATPANMMVMGPAGFKFTDYWKLGLPLLLFFLAVATFYVPLIWPF</sequence>
<evidence type="ECO:0000256" key="6">
    <source>
        <dbReference type="ARBA" id="ARBA00023136"/>
    </source>
</evidence>
<feature type="transmembrane region" description="Helical" evidence="7">
    <location>
        <begin position="455"/>
        <end position="478"/>
    </location>
</feature>
<proteinExistence type="predicted"/>
<feature type="transmembrane region" description="Helical" evidence="7">
    <location>
        <begin position="135"/>
        <end position="160"/>
    </location>
</feature>
<keyword evidence="3 7" id="KW-0812">Transmembrane</keyword>
<evidence type="ECO:0000256" key="3">
    <source>
        <dbReference type="ARBA" id="ARBA00022692"/>
    </source>
</evidence>
<feature type="transmembrane region" description="Helical" evidence="7">
    <location>
        <begin position="330"/>
        <end position="363"/>
    </location>
</feature>
<comment type="caution">
    <text evidence="9">The sequence shown here is derived from an EMBL/GenBank/DDBJ whole genome shotgun (WGS) entry which is preliminary data.</text>
</comment>
<keyword evidence="6 7" id="KW-0472">Membrane</keyword>
<dbReference type="SUPFAM" id="SSF116726">
    <property type="entry name" value="TrkA C-terminal domain-like"/>
    <property type="match status" value="1"/>
</dbReference>
<keyword evidence="4" id="KW-0677">Repeat</keyword>
<dbReference type="PANTHER" id="PTHR43652">
    <property type="entry name" value="BASIC AMINO ACID ANTIPORTER YFCC-RELATED"/>
    <property type="match status" value="1"/>
</dbReference>
<feature type="transmembrane region" description="Helical" evidence="7">
    <location>
        <begin position="27"/>
        <end position="49"/>
    </location>
</feature>
<reference evidence="9 10" key="1">
    <citation type="journal article" date="2008" name="Int. J. Syst. Evol. Microbiol.">
        <title>Leifsonia pindariensis sp. nov., isolated from the Pindari glacier of the Indian Himalayas, and emended description of the genus Leifsonia.</title>
        <authorList>
            <person name="Reddy G.S."/>
            <person name="Prabagaran S.R."/>
            <person name="Shivaji S."/>
        </authorList>
    </citation>
    <scope>NUCLEOTIDE SEQUENCE [LARGE SCALE GENOMIC DNA]</scope>
    <source>
        <strain evidence="9 10">PON 10</strain>
    </source>
</reference>
<dbReference type="PROSITE" id="PS51202">
    <property type="entry name" value="RCK_C"/>
    <property type="match status" value="1"/>
</dbReference>
<evidence type="ECO:0000256" key="5">
    <source>
        <dbReference type="ARBA" id="ARBA00022989"/>
    </source>
</evidence>
<dbReference type="InterPro" id="IPR051679">
    <property type="entry name" value="DASS-Related_Transporters"/>
</dbReference>
<feature type="transmembrane region" description="Helical" evidence="7">
    <location>
        <begin position="56"/>
        <end position="78"/>
    </location>
</feature>
<evidence type="ECO:0000256" key="7">
    <source>
        <dbReference type="SAM" id="Phobius"/>
    </source>
</evidence>
<evidence type="ECO:0000256" key="4">
    <source>
        <dbReference type="ARBA" id="ARBA00022737"/>
    </source>
</evidence>
<dbReference type="InterPro" id="IPR006037">
    <property type="entry name" value="RCK_C"/>
</dbReference>
<evidence type="ECO:0000259" key="8">
    <source>
        <dbReference type="PROSITE" id="PS51202"/>
    </source>
</evidence>
<keyword evidence="10" id="KW-1185">Reference proteome</keyword>
<accession>A0ABX5AZ03</accession>
<evidence type="ECO:0000256" key="2">
    <source>
        <dbReference type="ARBA" id="ARBA00022448"/>
    </source>
</evidence>
<feature type="domain" description="RCK C-terminal" evidence="8">
    <location>
        <begin position="227"/>
        <end position="309"/>
    </location>
</feature>
<evidence type="ECO:0000313" key="9">
    <source>
        <dbReference type="EMBL" id="PPL19673.1"/>
    </source>
</evidence>
<keyword evidence="5 7" id="KW-1133">Transmembrane helix</keyword>
<evidence type="ECO:0000313" key="10">
    <source>
        <dbReference type="Proteomes" id="UP000237755"/>
    </source>
</evidence>
<name>A0ABX5AZ03_9MICO</name>
<protein>
    <submittedName>
        <fullName evidence="9">Di-/tricarboxylate transporter</fullName>
    </submittedName>
</protein>